<sequence length="92" mass="10544">MLDRGIIQSSESPSSSSVILVHKKDNTCRFCVDNKRFNRITKKDMYPILRIDDTLDKPATIFSSMDLSSGYWQIKVDEADREKTVFITPEGL</sequence>
<dbReference type="Pfam" id="PF00078">
    <property type="entry name" value="RVT_1"/>
    <property type="match status" value="1"/>
</dbReference>
<evidence type="ECO:0000259" key="1">
    <source>
        <dbReference type="Pfam" id="PF00078"/>
    </source>
</evidence>
<dbReference type="GO" id="GO:0071897">
    <property type="term" value="P:DNA biosynthetic process"/>
    <property type="evidence" value="ECO:0007669"/>
    <property type="project" value="UniProtKB-ARBA"/>
</dbReference>
<dbReference type="InterPro" id="IPR043502">
    <property type="entry name" value="DNA/RNA_pol_sf"/>
</dbReference>
<dbReference type="Gene3D" id="3.10.10.10">
    <property type="entry name" value="HIV Type 1 Reverse Transcriptase, subunit A, domain 1"/>
    <property type="match status" value="1"/>
</dbReference>
<dbReference type="InterPro" id="IPR000477">
    <property type="entry name" value="RT_dom"/>
</dbReference>
<protein>
    <submittedName>
        <fullName evidence="2">Retrovirus-related Pol polyprotein from transposon 297</fullName>
    </submittedName>
</protein>
<accession>A0A8X6XAN3</accession>
<dbReference type="InterPro" id="IPR053134">
    <property type="entry name" value="RNA-dir_DNA_polymerase"/>
</dbReference>
<evidence type="ECO:0000313" key="2">
    <source>
        <dbReference type="EMBL" id="GFY50213.1"/>
    </source>
</evidence>
<dbReference type="Gene3D" id="3.30.70.270">
    <property type="match status" value="1"/>
</dbReference>
<dbReference type="PANTHER" id="PTHR24559">
    <property type="entry name" value="TRANSPOSON TY3-I GAG-POL POLYPROTEIN"/>
    <property type="match status" value="1"/>
</dbReference>
<reference evidence="2" key="1">
    <citation type="submission" date="2020-08" db="EMBL/GenBank/DDBJ databases">
        <title>Multicomponent nature underlies the extraordinary mechanical properties of spider dragline silk.</title>
        <authorList>
            <person name="Kono N."/>
            <person name="Nakamura H."/>
            <person name="Mori M."/>
            <person name="Yoshida Y."/>
            <person name="Ohtoshi R."/>
            <person name="Malay A.D."/>
            <person name="Moran D.A.P."/>
            <person name="Tomita M."/>
            <person name="Numata K."/>
            <person name="Arakawa K."/>
        </authorList>
    </citation>
    <scope>NUCLEOTIDE SEQUENCE</scope>
</reference>
<dbReference type="AlphaFoldDB" id="A0A8X6XAN3"/>
<dbReference type="InterPro" id="IPR043128">
    <property type="entry name" value="Rev_trsase/Diguanyl_cyclase"/>
</dbReference>
<gene>
    <name evidence="2" type="primary">pol_1081</name>
    <name evidence="2" type="ORF">TNIN_8531</name>
</gene>
<name>A0A8X6XAN3_9ARAC</name>
<comment type="caution">
    <text evidence="2">The sequence shown here is derived from an EMBL/GenBank/DDBJ whole genome shotgun (WGS) entry which is preliminary data.</text>
</comment>
<proteinExistence type="predicted"/>
<organism evidence="2 3">
    <name type="scientific">Trichonephila inaurata madagascariensis</name>
    <dbReference type="NCBI Taxonomy" id="2747483"/>
    <lineage>
        <taxon>Eukaryota</taxon>
        <taxon>Metazoa</taxon>
        <taxon>Ecdysozoa</taxon>
        <taxon>Arthropoda</taxon>
        <taxon>Chelicerata</taxon>
        <taxon>Arachnida</taxon>
        <taxon>Araneae</taxon>
        <taxon>Araneomorphae</taxon>
        <taxon>Entelegynae</taxon>
        <taxon>Araneoidea</taxon>
        <taxon>Nephilidae</taxon>
        <taxon>Trichonephila</taxon>
        <taxon>Trichonephila inaurata</taxon>
    </lineage>
</organism>
<keyword evidence="3" id="KW-1185">Reference proteome</keyword>
<dbReference type="OrthoDB" id="112267at2759"/>
<feature type="domain" description="Reverse transcriptase" evidence="1">
    <location>
        <begin position="21"/>
        <end position="89"/>
    </location>
</feature>
<dbReference type="SUPFAM" id="SSF56672">
    <property type="entry name" value="DNA/RNA polymerases"/>
    <property type="match status" value="1"/>
</dbReference>
<dbReference type="Proteomes" id="UP000886998">
    <property type="component" value="Unassembled WGS sequence"/>
</dbReference>
<dbReference type="EMBL" id="BMAV01007361">
    <property type="protein sequence ID" value="GFY50213.1"/>
    <property type="molecule type" value="Genomic_DNA"/>
</dbReference>
<dbReference type="PANTHER" id="PTHR24559:SF444">
    <property type="entry name" value="REVERSE TRANSCRIPTASE DOMAIN-CONTAINING PROTEIN"/>
    <property type="match status" value="1"/>
</dbReference>
<evidence type="ECO:0000313" key="3">
    <source>
        <dbReference type="Proteomes" id="UP000886998"/>
    </source>
</evidence>